<dbReference type="STRING" id="52586.A0A0B1NYE3"/>
<dbReference type="Gene3D" id="3.90.226.10">
    <property type="entry name" value="2-enoyl-CoA Hydratase, Chain A, domain 1"/>
    <property type="match status" value="1"/>
</dbReference>
<dbReference type="PANTHER" id="PTHR43684:SF3">
    <property type="entry name" value="PEROXISOMAL D3,D2-ENOYL-COA ISOMERASE"/>
    <property type="match status" value="1"/>
</dbReference>
<keyword evidence="2" id="KW-1185">Reference proteome</keyword>
<evidence type="ECO:0000313" key="1">
    <source>
        <dbReference type="EMBL" id="KHJ31387.1"/>
    </source>
</evidence>
<name>A0A0B1NYE3_UNCNE</name>
<dbReference type="InterPro" id="IPR001753">
    <property type="entry name" value="Enoyl-CoA_hydra/iso"/>
</dbReference>
<sequence length="306" mass="34003">MASIYTISTSKLYLTLFPTFFFKKKKRKLTVYWLNRPQTLNAFGGDLMIETISALDWLDKNSDTVITVLTGAGRFFSAGADVRSVNETLTDSNLGVDKTRDQVDADGQQVQKTKEKITYLSHFAPHVELMRSIINHRKVFVVALNGPAIGGGAAWFPGIADIVLASSNCYLQVPFSSLGLVPELGSAPIFSQIMGVHRANEFLMFGRRFDAPELEACGLFNRVFPELNFQDHVSQYLSEIIATSDGQSLMEAKRLMNEPLRIGRLAAVMESVDALANRFVAGAPKDRFQMIKRKLEAKSKGRLSKL</sequence>
<dbReference type="GO" id="GO:0006635">
    <property type="term" value="P:fatty acid beta-oxidation"/>
    <property type="evidence" value="ECO:0007669"/>
    <property type="project" value="TreeGrafter"/>
</dbReference>
<dbReference type="EMBL" id="JNVN01002944">
    <property type="protein sequence ID" value="KHJ31387.1"/>
    <property type="molecule type" value="Genomic_DNA"/>
</dbReference>
<reference evidence="1 2" key="1">
    <citation type="journal article" date="2014" name="BMC Genomics">
        <title>Adaptive genomic structural variation in the grape powdery mildew pathogen, Erysiphe necator.</title>
        <authorList>
            <person name="Jones L."/>
            <person name="Riaz S."/>
            <person name="Morales-Cruz A."/>
            <person name="Amrine K.C."/>
            <person name="McGuire B."/>
            <person name="Gubler W.D."/>
            <person name="Walker M.A."/>
            <person name="Cantu D."/>
        </authorList>
    </citation>
    <scope>NUCLEOTIDE SEQUENCE [LARGE SCALE GENOMIC DNA]</scope>
    <source>
        <strain evidence="2">c</strain>
    </source>
</reference>
<accession>A0A0B1NYE3</accession>
<dbReference type="AlphaFoldDB" id="A0A0B1NYE3"/>
<dbReference type="CDD" id="cd06558">
    <property type="entry name" value="crotonase-like"/>
    <property type="match status" value="1"/>
</dbReference>
<dbReference type="HOGENOM" id="CLU_009834_6_0_1"/>
<dbReference type="GO" id="GO:0016853">
    <property type="term" value="F:isomerase activity"/>
    <property type="evidence" value="ECO:0007669"/>
    <property type="project" value="UniProtKB-KW"/>
</dbReference>
<dbReference type="GO" id="GO:0005782">
    <property type="term" value="C:peroxisomal matrix"/>
    <property type="evidence" value="ECO:0007669"/>
    <property type="project" value="TreeGrafter"/>
</dbReference>
<dbReference type="PANTHER" id="PTHR43684">
    <property type="match status" value="1"/>
</dbReference>
<evidence type="ECO:0000313" key="2">
    <source>
        <dbReference type="Proteomes" id="UP000030854"/>
    </source>
</evidence>
<dbReference type="Pfam" id="PF00378">
    <property type="entry name" value="ECH_1"/>
    <property type="match status" value="2"/>
</dbReference>
<comment type="caution">
    <text evidence="1">The sequence shown here is derived from an EMBL/GenBank/DDBJ whole genome shotgun (WGS) entry which is preliminary data.</text>
</comment>
<dbReference type="InterPro" id="IPR029045">
    <property type="entry name" value="ClpP/crotonase-like_dom_sf"/>
</dbReference>
<protein>
    <submittedName>
        <fullName evidence="1">Putative peroxisomal-enoyl-isomerase</fullName>
    </submittedName>
</protein>
<gene>
    <name evidence="1" type="ORF">EV44_g5364</name>
</gene>
<dbReference type="OMA" id="WFPGVAD"/>
<proteinExistence type="predicted"/>
<dbReference type="InterPro" id="IPR051053">
    <property type="entry name" value="ECH/Chromodomain_protein"/>
</dbReference>
<dbReference type="Proteomes" id="UP000030854">
    <property type="component" value="Unassembled WGS sequence"/>
</dbReference>
<dbReference type="SUPFAM" id="SSF52096">
    <property type="entry name" value="ClpP/crotonase"/>
    <property type="match status" value="1"/>
</dbReference>
<organism evidence="1 2">
    <name type="scientific">Uncinula necator</name>
    <name type="common">Grape powdery mildew</name>
    <dbReference type="NCBI Taxonomy" id="52586"/>
    <lineage>
        <taxon>Eukaryota</taxon>
        <taxon>Fungi</taxon>
        <taxon>Dikarya</taxon>
        <taxon>Ascomycota</taxon>
        <taxon>Pezizomycotina</taxon>
        <taxon>Leotiomycetes</taxon>
        <taxon>Erysiphales</taxon>
        <taxon>Erysiphaceae</taxon>
        <taxon>Erysiphe</taxon>
    </lineage>
</organism>
<keyword evidence="1" id="KW-0413">Isomerase</keyword>